<name>A0ABX7T541_9SPHN</name>
<feature type="transmembrane region" description="Helical" evidence="5">
    <location>
        <begin position="6"/>
        <end position="25"/>
    </location>
</feature>
<reference evidence="7 8" key="1">
    <citation type="submission" date="2021-03" db="EMBL/GenBank/DDBJ databases">
        <title>Complete genome of Parasphingorhabdus_sp.JHSY0214.</title>
        <authorList>
            <person name="Yoo J.H."/>
            <person name="Bae J.W."/>
        </authorList>
    </citation>
    <scope>NUCLEOTIDE SEQUENCE [LARGE SCALE GENOMIC DNA]</scope>
    <source>
        <strain evidence="7 8">JHSY0214</strain>
    </source>
</reference>
<keyword evidence="4 5" id="KW-0472">Membrane</keyword>
<dbReference type="InterPro" id="IPR050307">
    <property type="entry name" value="Sterol_Desaturase_Related"/>
</dbReference>
<evidence type="ECO:0000256" key="2">
    <source>
        <dbReference type="ARBA" id="ARBA00022692"/>
    </source>
</evidence>
<comment type="subcellular location">
    <subcellularLocation>
        <location evidence="1">Membrane</location>
    </subcellularLocation>
</comment>
<evidence type="ECO:0000256" key="1">
    <source>
        <dbReference type="ARBA" id="ARBA00004370"/>
    </source>
</evidence>
<sequence length="294" mass="33079">MRPEVYAIIAVFALFGVLELFRTKLFAKPEQTVDDAMVEIIGSAALLLFTQPMIIVSAQFLMGMAAPQWAGVLAGIPVIAAIGLFLIFDDMTQYWWHRLSHQIPFLYNLHRAHHNAKYMSIRLVYRNNIFYYSIMPGIWFSGILIYLGLGWVYVGYIIVKMTVIIGAHSDVAWDAPLYKIKWLSPVMWLVERTISTPATHHAHHGRHLEDGATNYKGNYGNLLFFWDVLFGTAKITRRYPDSYGVENLAPATLGQQLAWPLFPENKDGGYGVKELAAKEAAARGNIQGDKSLAG</sequence>
<keyword evidence="3 5" id="KW-1133">Transmembrane helix</keyword>
<evidence type="ECO:0000259" key="6">
    <source>
        <dbReference type="Pfam" id="PF04116"/>
    </source>
</evidence>
<evidence type="ECO:0000313" key="7">
    <source>
        <dbReference type="EMBL" id="QTD56656.1"/>
    </source>
</evidence>
<dbReference type="EMBL" id="CP071794">
    <property type="protein sequence ID" value="QTD56656.1"/>
    <property type="molecule type" value="Genomic_DNA"/>
</dbReference>
<proteinExistence type="predicted"/>
<dbReference type="PANTHER" id="PTHR11863">
    <property type="entry name" value="STEROL DESATURASE"/>
    <property type="match status" value="1"/>
</dbReference>
<evidence type="ECO:0000256" key="5">
    <source>
        <dbReference type="SAM" id="Phobius"/>
    </source>
</evidence>
<dbReference type="Pfam" id="PF04116">
    <property type="entry name" value="FA_hydroxylase"/>
    <property type="match status" value="1"/>
</dbReference>
<evidence type="ECO:0000256" key="4">
    <source>
        <dbReference type="ARBA" id="ARBA00023136"/>
    </source>
</evidence>
<dbReference type="Proteomes" id="UP000663923">
    <property type="component" value="Chromosome"/>
</dbReference>
<organism evidence="7 8">
    <name type="scientific">Parasphingorhabdus cellanae</name>
    <dbReference type="NCBI Taxonomy" id="2806553"/>
    <lineage>
        <taxon>Bacteria</taxon>
        <taxon>Pseudomonadati</taxon>
        <taxon>Pseudomonadota</taxon>
        <taxon>Alphaproteobacteria</taxon>
        <taxon>Sphingomonadales</taxon>
        <taxon>Sphingomonadaceae</taxon>
        <taxon>Parasphingorhabdus</taxon>
    </lineage>
</organism>
<feature type="domain" description="Fatty acid hydroxylase" evidence="6">
    <location>
        <begin position="84"/>
        <end position="232"/>
    </location>
</feature>
<feature type="transmembrane region" description="Helical" evidence="5">
    <location>
        <begin position="37"/>
        <end position="62"/>
    </location>
</feature>
<dbReference type="RefSeq" id="WP_207988506.1">
    <property type="nucleotide sequence ID" value="NZ_CP071794.1"/>
</dbReference>
<feature type="transmembrane region" description="Helical" evidence="5">
    <location>
        <begin position="68"/>
        <end position="88"/>
    </location>
</feature>
<accession>A0ABX7T541</accession>
<keyword evidence="8" id="KW-1185">Reference proteome</keyword>
<evidence type="ECO:0000256" key="3">
    <source>
        <dbReference type="ARBA" id="ARBA00022989"/>
    </source>
</evidence>
<dbReference type="InterPro" id="IPR006694">
    <property type="entry name" value="Fatty_acid_hydroxylase"/>
</dbReference>
<evidence type="ECO:0000313" key="8">
    <source>
        <dbReference type="Proteomes" id="UP000663923"/>
    </source>
</evidence>
<gene>
    <name evidence="7" type="ORF">J4G78_03440</name>
</gene>
<keyword evidence="2 5" id="KW-0812">Transmembrane</keyword>
<feature type="transmembrane region" description="Helical" evidence="5">
    <location>
        <begin position="129"/>
        <end position="147"/>
    </location>
</feature>
<protein>
    <submittedName>
        <fullName evidence="7">Sterol desaturase family protein</fullName>
    </submittedName>
</protein>